<comment type="caution">
    <text evidence="2">The sequence shown here is derived from an EMBL/GenBank/DDBJ whole genome shotgun (WGS) entry which is preliminary data.</text>
</comment>
<dbReference type="InterPro" id="IPR004330">
    <property type="entry name" value="FAR1_DNA_bnd_dom"/>
</dbReference>
<reference evidence="3" key="1">
    <citation type="submission" date="2024-07" db="EMBL/GenBank/DDBJ databases">
        <title>Two chromosome-level genome assemblies of Korean endemic species Abeliophyllum distichum and Forsythia ovata (Oleaceae).</title>
        <authorList>
            <person name="Jang H."/>
        </authorList>
    </citation>
    <scope>NUCLEOTIDE SEQUENCE [LARGE SCALE GENOMIC DNA]</scope>
</reference>
<dbReference type="EMBL" id="JBFOLK010000011">
    <property type="protein sequence ID" value="KAL2475390.1"/>
    <property type="molecule type" value="Genomic_DNA"/>
</dbReference>
<organism evidence="2 3">
    <name type="scientific">Abeliophyllum distichum</name>
    <dbReference type="NCBI Taxonomy" id="126358"/>
    <lineage>
        <taxon>Eukaryota</taxon>
        <taxon>Viridiplantae</taxon>
        <taxon>Streptophyta</taxon>
        <taxon>Embryophyta</taxon>
        <taxon>Tracheophyta</taxon>
        <taxon>Spermatophyta</taxon>
        <taxon>Magnoliopsida</taxon>
        <taxon>eudicotyledons</taxon>
        <taxon>Gunneridae</taxon>
        <taxon>Pentapetalae</taxon>
        <taxon>asterids</taxon>
        <taxon>lamiids</taxon>
        <taxon>Lamiales</taxon>
        <taxon>Oleaceae</taxon>
        <taxon>Forsythieae</taxon>
        <taxon>Abeliophyllum</taxon>
    </lineage>
</organism>
<accession>A0ABD1QGN4</accession>
<protein>
    <submittedName>
        <fullName evidence="2">Protein FAR1-RELATED SEQUENCE 5</fullName>
    </submittedName>
</protein>
<keyword evidence="3" id="KW-1185">Reference proteome</keyword>
<dbReference type="AlphaFoldDB" id="A0ABD1QGN4"/>
<sequence length="199" mass="22664">MSALYFNLANFHVPGSRSRVAYSGDLTQPYHRLLFRSSERTYFGRKRIELESVDNMFIPKVSVGGIPIVGQEFESHDAAYSFYNGYAREAGFSARIANSKKKETNETYWKLFVCSKEGKTDDTYQRKHKGTVPRVGERNRGETRLGCGARLSVVKQQIGDMWVVNKFIEEHNHALTTPSKVHLLRSHRSVSATKKALTQ</sequence>
<dbReference type="PANTHER" id="PTHR46328">
    <property type="entry name" value="FAR-RED IMPAIRED RESPONSIVE (FAR1) FAMILY PROTEIN-RELATED"/>
    <property type="match status" value="1"/>
</dbReference>
<evidence type="ECO:0000313" key="2">
    <source>
        <dbReference type="EMBL" id="KAL2475390.1"/>
    </source>
</evidence>
<evidence type="ECO:0000259" key="1">
    <source>
        <dbReference type="Pfam" id="PF03101"/>
    </source>
</evidence>
<evidence type="ECO:0000313" key="3">
    <source>
        <dbReference type="Proteomes" id="UP001604336"/>
    </source>
</evidence>
<name>A0ABD1QGN4_9LAMI</name>
<feature type="domain" description="FAR1" evidence="1">
    <location>
        <begin position="81"/>
        <end position="176"/>
    </location>
</feature>
<proteinExistence type="predicted"/>
<gene>
    <name evidence="2" type="ORF">Adt_36126</name>
</gene>
<dbReference type="Proteomes" id="UP001604336">
    <property type="component" value="Unassembled WGS sequence"/>
</dbReference>
<dbReference type="Pfam" id="PF03101">
    <property type="entry name" value="FAR1"/>
    <property type="match status" value="1"/>
</dbReference>